<dbReference type="EMBL" id="LAZR01012231">
    <property type="protein sequence ID" value="KKM27929.1"/>
    <property type="molecule type" value="Genomic_DNA"/>
</dbReference>
<protein>
    <submittedName>
        <fullName evidence="1">Uncharacterized protein</fullName>
    </submittedName>
</protein>
<evidence type="ECO:0000313" key="1">
    <source>
        <dbReference type="EMBL" id="KKM27929.1"/>
    </source>
</evidence>
<accession>A0A0F9J6A5</accession>
<proteinExistence type="predicted"/>
<reference evidence="1" key="1">
    <citation type="journal article" date="2015" name="Nature">
        <title>Complex archaea that bridge the gap between prokaryotes and eukaryotes.</title>
        <authorList>
            <person name="Spang A."/>
            <person name="Saw J.H."/>
            <person name="Jorgensen S.L."/>
            <person name="Zaremba-Niedzwiedzka K."/>
            <person name="Martijn J."/>
            <person name="Lind A.E."/>
            <person name="van Eijk R."/>
            <person name="Schleper C."/>
            <person name="Guy L."/>
            <person name="Ettema T.J."/>
        </authorList>
    </citation>
    <scope>NUCLEOTIDE SEQUENCE</scope>
</reference>
<sequence length="41" mass="4479">MKEIKVFGETAKQINEGDKFIAKVGSVEGRTVVTLVPESKD</sequence>
<gene>
    <name evidence="1" type="ORF">LCGC14_1569860</name>
</gene>
<comment type="caution">
    <text evidence="1">The sequence shown here is derived from an EMBL/GenBank/DDBJ whole genome shotgun (WGS) entry which is preliminary data.</text>
</comment>
<organism evidence="1">
    <name type="scientific">marine sediment metagenome</name>
    <dbReference type="NCBI Taxonomy" id="412755"/>
    <lineage>
        <taxon>unclassified sequences</taxon>
        <taxon>metagenomes</taxon>
        <taxon>ecological metagenomes</taxon>
    </lineage>
</organism>
<dbReference type="AlphaFoldDB" id="A0A0F9J6A5"/>
<name>A0A0F9J6A5_9ZZZZ</name>